<protein>
    <submittedName>
        <fullName evidence="1">Uncharacterized protein</fullName>
    </submittedName>
</protein>
<evidence type="ECO:0000313" key="2">
    <source>
        <dbReference type="Proteomes" id="UP000789738"/>
    </source>
</evidence>
<dbReference type="AlphaFoldDB" id="A0AA86JGA6"/>
<dbReference type="RefSeq" id="WP_210887863.1">
    <property type="nucleotide sequence ID" value="NZ_CAKJVE010000001.1"/>
</dbReference>
<proteinExistence type="predicted"/>
<dbReference type="EMBL" id="CAKJVE010000001">
    <property type="protein sequence ID" value="CAG9701976.1"/>
    <property type="molecule type" value="Genomic_DNA"/>
</dbReference>
<comment type="caution">
    <text evidence="1">The sequence shown here is derived from an EMBL/GenBank/DDBJ whole genome shotgun (WGS) entry which is preliminary data.</text>
</comment>
<dbReference type="Proteomes" id="UP000789738">
    <property type="component" value="Unassembled WGS sequence"/>
</dbReference>
<name>A0AA86JGA6_9CLOT</name>
<accession>A0AA86JGA6</accession>
<evidence type="ECO:0000313" key="1">
    <source>
        <dbReference type="EMBL" id="CAG9701976.1"/>
    </source>
</evidence>
<organism evidence="1 2">
    <name type="scientific">Clostridium neonatale</name>
    <dbReference type="NCBI Taxonomy" id="137838"/>
    <lineage>
        <taxon>Bacteria</taxon>
        <taxon>Bacillati</taxon>
        <taxon>Bacillota</taxon>
        <taxon>Clostridia</taxon>
        <taxon>Eubacteriales</taxon>
        <taxon>Clostridiaceae</taxon>
        <taxon>Clostridium</taxon>
    </lineage>
</organism>
<reference evidence="1" key="1">
    <citation type="submission" date="2021-10" db="EMBL/GenBank/DDBJ databases">
        <authorList>
            <person name="Mesa V."/>
        </authorList>
    </citation>
    <scope>NUCLEOTIDE SEQUENCE</scope>
    <source>
        <strain evidence="1">CC3_PB</strain>
    </source>
</reference>
<sequence>MGTLYISKGFKDLNITLKNGCTNIINNLKEMSVNMNNACIVCDSLDEMINFFLGFNEFHYIFESGFYAVLDVAYTEDCRIKQLEILRYISNDIDNLCDRYSYSESSDEIKLLMDLLYFFARISLTTRKNEFEWLNIIDKQYIS</sequence>
<gene>
    <name evidence="1" type="ORF">CNEO_10440</name>
</gene>